<dbReference type="InterPro" id="IPR036393">
    <property type="entry name" value="AceGlu_kinase-like_sf"/>
</dbReference>
<dbReference type="AlphaFoldDB" id="F6BEQ4"/>
<name>F6BEQ4_METIK</name>
<comment type="pathway">
    <text evidence="1 14">Amino-acid biosynthesis; L-lysine biosynthesis via DAP pathway; (S)-tetrahydrodipicolinate from L-aspartate: step 1/4.</text>
</comment>
<dbReference type="SUPFAM" id="SSF55021">
    <property type="entry name" value="ACT-like"/>
    <property type="match status" value="2"/>
</dbReference>
<organism evidence="17">
    <name type="scientific">Methanotorris igneus (strain DSM 5666 / JCM 11834 / Kol 5)</name>
    <dbReference type="NCBI Taxonomy" id="880724"/>
    <lineage>
        <taxon>Archaea</taxon>
        <taxon>Methanobacteriati</taxon>
        <taxon>Methanobacteriota</taxon>
        <taxon>Methanomada group</taxon>
        <taxon>Methanococci</taxon>
        <taxon>Methanococcales</taxon>
        <taxon>Methanocaldococcaceae</taxon>
        <taxon>Methanotorris</taxon>
    </lineage>
</organism>
<keyword evidence="8" id="KW-0677">Repeat</keyword>
<dbReference type="GO" id="GO:0009090">
    <property type="term" value="P:homoserine biosynthetic process"/>
    <property type="evidence" value="ECO:0007669"/>
    <property type="project" value="TreeGrafter"/>
</dbReference>
<evidence type="ECO:0000256" key="5">
    <source>
        <dbReference type="ARBA" id="ARBA00022605"/>
    </source>
</evidence>
<accession>F6BEQ4</accession>
<evidence type="ECO:0000313" key="17">
    <source>
        <dbReference type="Proteomes" id="UP000009227"/>
    </source>
</evidence>
<keyword evidence="6 13" id="KW-0808">Transferase</keyword>
<dbReference type="HOGENOM" id="CLU_009116_6_0_2"/>
<dbReference type="Pfam" id="PF00696">
    <property type="entry name" value="AA_kinase"/>
    <property type="match status" value="1"/>
</dbReference>
<comment type="catalytic activity">
    <reaction evidence="12 13">
        <text>L-aspartate + ATP = 4-phospho-L-aspartate + ADP</text>
        <dbReference type="Rhea" id="RHEA:23776"/>
        <dbReference type="ChEBI" id="CHEBI:29991"/>
        <dbReference type="ChEBI" id="CHEBI:30616"/>
        <dbReference type="ChEBI" id="CHEBI:57535"/>
        <dbReference type="ChEBI" id="CHEBI:456216"/>
        <dbReference type="EC" id="2.7.2.4"/>
    </reaction>
</comment>
<dbReference type="CDD" id="cd04244">
    <property type="entry name" value="AAK_AK-LysC-like"/>
    <property type="match status" value="1"/>
</dbReference>
<comment type="pathway">
    <text evidence="3 14">Amino-acid biosynthesis; L-threonine biosynthesis; L-threonine from L-aspartate: step 1/5.</text>
</comment>
<dbReference type="InterPro" id="IPR018042">
    <property type="entry name" value="Aspartate_kinase_CS"/>
</dbReference>
<dbReference type="InterPro" id="IPR002912">
    <property type="entry name" value="ACT_dom"/>
</dbReference>
<dbReference type="GO" id="GO:0009088">
    <property type="term" value="P:threonine biosynthetic process"/>
    <property type="evidence" value="ECO:0007669"/>
    <property type="project" value="UniProtKB-UniPathway"/>
</dbReference>
<dbReference type="NCBIfam" id="NF004938">
    <property type="entry name" value="PRK06291.1"/>
    <property type="match status" value="1"/>
</dbReference>
<evidence type="ECO:0000256" key="9">
    <source>
        <dbReference type="ARBA" id="ARBA00022741"/>
    </source>
</evidence>
<keyword evidence="9" id="KW-0547">Nucleotide-binding</keyword>
<evidence type="ECO:0000256" key="1">
    <source>
        <dbReference type="ARBA" id="ARBA00004766"/>
    </source>
</evidence>
<dbReference type="Proteomes" id="UP000009227">
    <property type="component" value="Chromosome"/>
</dbReference>
<dbReference type="Pfam" id="PF22468">
    <property type="entry name" value="ACT_9"/>
    <property type="match status" value="2"/>
</dbReference>
<keyword evidence="17" id="KW-1185">Reference proteome</keyword>
<dbReference type="Gene3D" id="3.30.70.260">
    <property type="match status" value="1"/>
</dbReference>
<dbReference type="KEGG" id="mig:Metig_1314"/>
<evidence type="ECO:0000256" key="13">
    <source>
        <dbReference type="RuleBase" id="RU003448"/>
    </source>
</evidence>
<feature type="domain" description="ACT" evidence="15">
    <location>
        <begin position="447"/>
        <end position="510"/>
    </location>
</feature>
<dbReference type="GO" id="GO:0005829">
    <property type="term" value="C:cytosol"/>
    <property type="evidence" value="ECO:0007669"/>
    <property type="project" value="TreeGrafter"/>
</dbReference>
<dbReference type="NCBIfam" id="TIGR00657">
    <property type="entry name" value="asp_kinases"/>
    <property type="match status" value="1"/>
</dbReference>
<keyword evidence="11" id="KW-0067">ATP-binding</keyword>
<dbReference type="GO" id="GO:0009089">
    <property type="term" value="P:lysine biosynthetic process via diaminopimelate"/>
    <property type="evidence" value="ECO:0007669"/>
    <property type="project" value="UniProtKB-UniPathway"/>
</dbReference>
<dbReference type="CDD" id="cd04921">
    <property type="entry name" value="ACT_AKi-HSDH-ThrA-like_1"/>
    <property type="match status" value="1"/>
</dbReference>
<dbReference type="InterPro" id="IPR005260">
    <property type="entry name" value="Asp_kin_monofn"/>
</dbReference>
<dbReference type="InterPro" id="IPR001341">
    <property type="entry name" value="Asp_kinase"/>
</dbReference>
<dbReference type="CDD" id="cd04892">
    <property type="entry name" value="ACT_AK-like_2"/>
    <property type="match status" value="1"/>
</dbReference>
<keyword evidence="5 14" id="KW-0028">Amino-acid biosynthesis</keyword>
<evidence type="ECO:0000256" key="3">
    <source>
        <dbReference type="ARBA" id="ARBA00005139"/>
    </source>
</evidence>
<evidence type="ECO:0000256" key="6">
    <source>
        <dbReference type="ARBA" id="ARBA00022679"/>
    </source>
</evidence>
<evidence type="ECO:0000256" key="10">
    <source>
        <dbReference type="ARBA" id="ARBA00022777"/>
    </source>
</evidence>
<dbReference type="FunFam" id="3.30.2130.10:FF:000001">
    <property type="entry name" value="Bifunctional aspartokinase/homoserine dehydrogenase"/>
    <property type="match status" value="1"/>
</dbReference>
<dbReference type="SUPFAM" id="SSF53633">
    <property type="entry name" value="Carbamate kinase-like"/>
    <property type="match status" value="1"/>
</dbReference>
<dbReference type="STRING" id="880724.Metig_1314"/>
<keyword evidence="10 13" id="KW-0418">Kinase</keyword>
<dbReference type="EMBL" id="CP002737">
    <property type="protein sequence ID" value="AEF96851.1"/>
    <property type="molecule type" value="Genomic_DNA"/>
</dbReference>
<proteinExistence type="inferred from homology"/>
<sequence>MINSCALENLAKSRGFCRIIFKIEQLQLTTKLCFAVYIKDYLVNIMVVVMKFGGTSVGDGKRIRHVANIVLNKKKKENKDVVVVVSAMSQVTNSLVDISKEALDIKDIERINKFIKDTREKHYKAIEDAIKSEEIRNEVKKVIDERIEELEKVLIGVAYLGELTPKSKDYILSFGERLSAPILSGAIRDLGEKSVFLTGGEAGIITDDNFGCAKVVKLEVKEKLLPLLEKGYIPVVTGFIASTEDGRITTFGRGGSDYSAAIIGYGLDAEIIEIWTDVSGILTTDPKIVKNARRIPKISYIEAMELAYFGAKVLHPRTIEPAMEKGIPILVKNTFEPENEGTLITNDLEMSNSIVKAITTIKNVALINIFGAGMVGVSGTAARIFKALGKANANVILISQGSSETNVSIVVDAEDVEKSVYELKKEFENSGLIRDINVDENVCVISVVGAGMRGSKGIAGKLFTAVAESGANIKMIAQGSSEVNISFVIDEKDLIPCVKKLHKTFIENVE</sequence>
<dbReference type="PANTHER" id="PTHR21499:SF59">
    <property type="entry name" value="ASPARTOKINASE"/>
    <property type="match status" value="1"/>
</dbReference>
<reference evidence="16 17" key="1">
    <citation type="submission" date="2011-05" db="EMBL/GenBank/DDBJ databases">
        <title>Complete sequence of Methanotorris igneus Kol 5.</title>
        <authorList>
            <consortium name="US DOE Joint Genome Institute"/>
            <person name="Lucas S."/>
            <person name="Han J."/>
            <person name="Lapidus A."/>
            <person name="Cheng J.-F."/>
            <person name="Goodwin L."/>
            <person name="Pitluck S."/>
            <person name="Peters L."/>
            <person name="Mikhailova N."/>
            <person name="Chertkov O."/>
            <person name="Han C."/>
            <person name="Tapia R."/>
            <person name="Land M."/>
            <person name="Hauser L."/>
            <person name="Kyrpides N."/>
            <person name="Ivanova N."/>
            <person name="Pagani I."/>
            <person name="Sieprawska-Lupa M."/>
            <person name="Whitman W."/>
            <person name="Woyke T."/>
        </authorList>
    </citation>
    <scope>NUCLEOTIDE SEQUENCE [LARGE SCALE GENOMIC DNA]</scope>
    <source>
        <strain evidence="17">DSM 5666 / JCM 11834 / Kol 5</strain>
    </source>
</reference>
<protein>
    <recommendedName>
        <fullName evidence="13">Aspartokinase</fullName>
        <ecNumber evidence="13">2.7.2.4</ecNumber>
    </recommendedName>
</protein>
<evidence type="ECO:0000256" key="2">
    <source>
        <dbReference type="ARBA" id="ARBA00004986"/>
    </source>
</evidence>
<dbReference type="InterPro" id="IPR045865">
    <property type="entry name" value="ACT-like_dom_sf"/>
</dbReference>
<dbReference type="PROSITE" id="PS00324">
    <property type="entry name" value="ASPARTOKINASE"/>
    <property type="match status" value="1"/>
</dbReference>
<evidence type="ECO:0000256" key="8">
    <source>
        <dbReference type="ARBA" id="ARBA00022737"/>
    </source>
</evidence>
<evidence type="ECO:0000256" key="14">
    <source>
        <dbReference type="RuleBase" id="RU004249"/>
    </source>
</evidence>
<dbReference type="FunFam" id="3.40.1160.10:FF:000017">
    <property type="entry name" value="Bifunctional aspartokinase/homoserine dehydrogenase"/>
    <property type="match status" value="1"/>
</dbReference>
<dbReference type="UniPathway" id="UPA00050">
    <property type="reaction ID" value="UER00461"/>
</dbReference>
<comment type="similarity">
    <text evidence="4 13">Belongs to the aspartokinase family.</text>
</comment>
<dbReference type="PIRSF" id="PIRSF000726">
    <property type="entry name" value="Asp_kin"/>
    <property type="match status" value="1"/>
</dbReference>
<dbReference type="UniPathway" id="UPA00051">
    <property type="reaction ID" value="UER00462"/>
</dbReference>
<dbReference type="NCBIfam" id="TIGR00656">
    <property type="entry name" value="asp_kin_monofn"/>
    <property type="match status" value="1"/>
</dbReference>
<gene>
    <name evidence="16" type="ordered locus">Metig_1314</name>
</gene>
<dbReference type="Gene3D" id="3.30.2130.10">
    <property type="entry name" value="VC0802-like"/>
    <property type="match status" value="1"/>
</dbReference>
<evidence type="ECO:0000259" key="15">
    <source>
        <dbReference type="PROSITE" id="PS51671"/>
    </source>
</evidence>
<evidence type="ECO:0000256" key="4">
    <source>
        <dbReference type="ARBA" id="ARBA00010122"/>
    </source>
</evidence>
<dbReference type="GO" id="GO:0005524">
    <property type="term" value="F:ATP binding"/>
    <property type="evidence" value="ECO:0007669"/>
    <property type="project" value="UniProtKB-KW"/>
</dbReference>
<evidence type="ECO:0000256" key="11">
    <source>
        <dbReference type="ARBA" id="ARBA00022840"/>
    </source>
</evidence>
<comment type="pathway">
    <text evidence="2 14">Amino-acid biosynthesis; L-methionine biosynthesis via de novo pathway; L-homoserine from L-aspartate: step 1/3.</text>
</comment>
<keyword evidence="7" id="KW-0791">Threonine biosynthesis</keyword>
<dbReference type="InterPro" id="IPR001048">
    <property type="entry name" value="Asp/Glu/Uridylate_kinase"/>
</dbReference>
<dbReference type="PROSITE" id="PS51671">
    <property type="entry name" value="ACT"/>
    <property type="match status" value="2"/>
</dbReference>
<dbReference type="UniPathway" id="UPA00034">
    <property type="reaction ID" value="UER00015"/>
</dbReference>
<feature type="domain" description="ACT" evidence="15">
    <location>
        <begin position="369"/>
        <end position="441"/>
    </location>
</feature>
<evidence type="ECO:0000256" key="12">
    <source>
        <dbReference type="ARBA" id="ARBA00047872"/>
    </source>
</evidence>
<dbReference type="InterPro" id="IPR041746">
    <property type="entry name" value="AK-LysC-like"/>
</dbReference>
<evidence type="ECO:0000313" key="16">
    <source>
        <dbReference type="EMBL" id="AEF96851.1"/>
    </source>
</evidence>
<evidence type="ECO:0000256" key="7">
    <source>
        <dbReference type="ARBA" id="ARBA00022697"/>
    </source>
</evidence>
<dbReference type="EC" id="2.7.2.4" evidence="13"/>
<dbReference type="Gene3D" id="3.40.1160.10">
    <property type="entry name" value="Acetylglutamate kinase-like"/>
    <property type="match status" value="1"/>
</dbReference>
<dbReference type="GO" id="GO:0004072">
    <property type="term" value="F:aspartate kinase activity"/>
    <property type="evidence" value="ECO:0007669"/>
    <property type="project" value="UniProtKB-EC"/>
</dbReference>
<dbReference type="PANTHER" id="PTHR21499">
    <property type="entry name" value="ASPARTATE KINASE"/>
    <property type="match status" value="1"/>
</dbReference>
<dbReference type="InterPro" id="IPR054352">
    <property type="entry name" value="ACT_Aspartokinase"/>
</dbReference>